<dbReference type="GO" id="GO:0006754">
    <property type="term" value="P:ATP biosynthetic process"/>
    <property type="evidence" value="ECO:0007669"/>
    <property type="project" value="UniProtKB-KW"/>
</dbReference>
<name>A0A888YTI6_9PLAT</name>
<evidence type="ECO:0000256" key="11">
    <source>
        <dbReference type="SAM" id="Phobius"/>
    </source>
</evidence>
<feature type="transmembrane region" description="Helical" evidence="11">
    <location>
        <begin position="113"/>
        <end position="132"/>
    </location>
</feature>
<dbReference type="GO" id="GO:1902600">
    <property type="term" value="P:proton transmembrane transport"/>
    <property type="evidence" value="ECO:0007669"/>
    <property type="project" value="UniProtKB-KW"/>
</dbReference>
<organism evidence="12">
    <name type="scientific">Scutogyrus longicornis</name>
    <dbReference type="NCBI Taxonomy" id="341066"/>
    <lineage>
        <taxon>Eukaryota</taxon>
        <taxon>Metazoa</taxon>
        <taxon>Spiralia</taxon>
        <taxon>Lophotrochozoa</taxon>
        <taxon>Platyhelminthes</taxon>
        <taxon>Monogenea</taxon>
        <taxon>Monopisthocotylea</taxon>
        <taxon>Dactylogyridea</taxon>
        <taxon>Ancyrocephalidae</taxon>
        <taxon>Scutogyrus</taxon>
    </lineage>
</organism>
<keyword evidence="8" id="KW-0406">Ion transport</keyword>
<dbReference type="EMBL" id="MT447060">
    <property type="protein sequence ID" value="QRC77980.1"/>
    <property type="molecule type" value="Genomic_DNA"/>
</dbReference>
<dbReference type="CTD" id="4508"/>
<keyword evidence="4" id="KW-0138">CF(0)</keyword>
<reference evidence="12" key="1">
    <citation type="submission" date="2020-05" db="EMBL/GenBank/DDBJ databases">
        <authorList>
            <person name="Cana-Bozada V.H."/>
            <person name="Llera-Herrera R."/>
            <person name="Morales-Serna F.N."/>
            <person name="Fajer-Avila E.J."/>
        </authorList>
    </citation>
    <scope>NUCLEOTIDE SEQUENCE</scope>
    <source>
        <tissue evidence="12">Whole organism</tissue>
    </source>
</reference>
<evidence type="ECO:0000256" key="3">
    <source>
        <dbReference type="ARBA" id="ARBA00022448"/>
    </source>
</evidence>
<evidence type="ECO:0000256" key="2">
    <source>
        <dbReference type="ARBA" id="ARBA00006810"/>
    </source>
</evidence>
<evidence type="ECO:0000256" key="9">
    <source>
        <dbReference type="ARBA" id="ARBA00023136"/>
    </source>
</evidence>
<dbReference type="InterPro" id="IPR035908">
    <property type="entry name" value="F0_ATP_A_sf"/>
</dbReference>
<evidence type="ECO:0000256" key="7">
    <source>
        <dbReference type="ARBA" id="ARBA00022989"/>
    </source>
</evidence>
<keyword evidence="6" id="KW-0375">Hydrogen ion transport</keyword>
<dbReference type="Gene3D" id="1.20.120.220">
    <property type="entry name" value="ATP synthase, F0 complex, subunit A"/>
    <property type="match status" value="1"/>
</dbReference>
<feature type="transmembrane region" description="Helical" evidence="11">
    <location>
        <begin position="46"/>
        <end position="67"/>
    </location>
</feature>
<dbReference type="GeneID" id="65323868"/>
<comment type="similarity">
    <text evidence="2">Belongs to the ATPase A chain family.</text>
</comment>
<protein>
    <submittedName>
        <fullName evidence="12">ATP synthase F0 subunit 6</fullName>
    </submittedName>
</protein>
<evidence type="ECO:0000256" key="6">
    <source>
        <dbReference type="ARBA" id="ARBA00022781"/>
    </source>
</evidence>
<evidence type="ECO:0000256" key="5">
    <source>
        <dbReference type="ARBA" id="ARBA00022692"/>
    </source>
</evidence>
<gene>
    <name evidence="12" type="primary">ATP6</name>
</gene>
<dbReference type="SUPFAM" id="SSF81336">
    <property type="entry name" value="F1F0 ATP synthase subunit A"/>
    <property type="match status" value="1"/>
</dbReference>
<feature type="transmembrane region" description="Helical" evidence="11">
    <location>
        <begin position="138"/>
        <end position="163"/>
    </location>
</feature>
<reference evidence="12" key="2">
    <citation type="journal article" name="Parasitol. Int.">
        <title>Mitochondrial genome of Scutogyrus longicornis (Monogenea: Dactylogyridea), a parasite of Nile tilapia Oreochromis niloticus.</title>
        <authorList>
            <person name="Cana-Bozada V."/>
            <person name="Llera-Herrera R."/>
            <person name="Fajer-Avila E.J."/>
            <person name="Morales-Serna F.N."/>
        </authorList>
    </citation>
    <scope>NUCLEOTIDE SEQUENCE</scope>
    <source>
        <tissue evidence="12">Whole organism</tissue>
    </source>
</reference>
<evidence type="ECO:0000313" key="12">
    <source>
        <dbReference type="EMBL" id="QRC77980.1"/>
    </source>
</evidence>
<keyword evidence="7 11" id="KW-1133">Transmembrane helix</keyword>
<keyword evidence="12" id="KW-0496">Mitochondrion</keyword>
<evidence type="ECO:0000256" key="10">
    <source>
        <dbReference type="ARBA" id="ARBA00023310"/>
    </source>
</evidence>
<dbReference type="RefSeq" id="YP_010121351.1">
    <property type="nucleotide sequence ID" value="NC_056186.1"/>
</dbReference>
<evidence type="ECO:0000256" key="1">
    <source>
        <dbReference type="ARBA" id="ARBA00004141"/>
    </source>
</evidence>
<dbReference type="AlphaFoldDB" id="A0A888YTI6"/>
<evidence type="ECO:0000256" key="4">
    <source>
        <dbReference type="ARBA" id="ARBA00022547"/>
    </source>
</evidence>
<keyword evidence="9 11" id="KW-0472">Membrane</keyword>
<accession>A0A888YTI6</accession>
<proteinExistence type="inferred from homology"/>
<keyword evidence="5 11" id="KW-0812">Transmembrane</keyword>
<geneLocation type="mitochondrion" evidence="12"/>
<sequence length="169" mass="18772">MNNLNRFSAFFGFVSSLCSYLGAFYYLACFTLLCLFLLLRIPFIYGGLGFAFLVVFFIFPSYVSLFIGRVEDGISLFLSSLVPSGTPLWIAPFVGLAETISYIVRPAVLMIRPFLNITIGALGASSLAGMTMSNCGLVVFLIFVFFYEVFVAIVHWFIVVNILGFSEDH</sequence>
<dbReference type="GO" id="GO:0045259">
    <property type="term" value="C:proton-transporting ATP synthase complex"/>
    <property type="evidence" value="ECO:0007669"/>
    <property type="project" value="UniProtKB-KW"/>
</dbReference>
<comment type="subcellular location">
    <subcellularLocation>
        <location evidence="1">Membrane</location>
        <topology evidence="1">Multi-pass membrane protein</topology>
    </subcellularLocation>
</comment>
<keyword evidence="10" id="KW-0066">ATP synthesis</keyword>
<keyword evidence="3" id="KW-0813">Transport</keyword>
<evidence type="ECO:0000256" key="8">
    <source>
        <dbReference type="ARBA" id="ARBA00023065"/>
    </source>
</evidence>